<sequence length="56" mass="6395">MTIIPIIINGKFLMIAAPKKQIKNSKHISAKIRMNQSFAFIFVDLFCSPVPYDKLL</sequence>
<dbReference type="Proteomes" id="UP000014614">
    <property type="component" value="Unassembled WGS sequence"/>
</dbReference>
<evidence type="ECO:0000313" key="2">
    <source>
        <dbReference type="Proteomes" id="UP000014614"/>
    </source>
</evidence>
<protein>
    <submittedName>
        <fullName evidence="1">Uncharacterized protein</fullName>
    </submittedName>
</protein>
<proteinExistence type="predicted"/>
<dbReference type="AlphaFoldDB" id="S3YFI2"/>
<comment type="caution">
    <text evidence="1">The sequence shown here is derived from an EMBL/GenBank/DDBJ whole genome shotgun (WGS) entry which is preliminary data.</text>
</comment>
<evidence type="ECO:0000313" key="1">
    <source>
        <dbReference type="EMBL" id="EPH21056.1"/>
    </source>
</evidence>
<name>S3YFI2_BACSE</name>
<organism evidence="1 2">
    <name type="scientific">Bacteroides stercoris CC31F</name>
    <dbReference type="NCBI Taxonomy" id="1073351"/>
    <lineage>
        <taxon>Bacteria</taxon>
        <taxon>Pseudomonadati</taxon>
        <taxon>Bacteroidota</taxon>
        <taxon>Bacteroidia</taxon>
        <taxon>Bacteroidales</taxon>
        <taxon>Bacteroidaceae</taxon>
        <taxon>Bacteroides</taxon>
    </lineage>
</organism>
<reference evidence="1 2" key="1">
    <citation type="submission" date="2013-05" db="EMBL/GenBank/DDBJ databases">
        <title>The Genome Sequence of Bacteroides stercoris CC31F.</title>
        <authorList>
            <consortium name="The Broad Institute Genomics Platform"/>
            <person name="Earl A."/>
            <person name="Ward D."/>
            <person name="Feldgarden M."/>
            <person name="Gevers D."/>
            <person name="Oliphant K."/>
            <person name="Allen-Vercoe E."/>
            <person name="Walker B."/>
            <person name="Young S."/>
            <person name="Zeng Q."/>
            <person name="Gargeya S."/>
            <person name="Fitzgerald M."/>
            <person name="Haas B."/>
            <person name="Abouelleil A."/>
            <person name="Allen A.W."/>
            <person name="Alvarado L."/>
            <person name="Arachchi H.M."/>
            <person name="Berlin A.M."/>
            <person name="Chapman S.B."/>
            <person name="Gainer-Dewar J."/>
            <person name="Goldberg J."/>
            <person name="Griggs A."/>
            <person name="Gujja S."/>
            <person name="Hansen M."/>
            <person name="Howarth C."/>
            <person name="Imamovic A."/>
            <person name="Ireland A."/>
            <person name="Larimer J."/>
            <person name="McCowan C."/>
            <person name="Murphy C."/>
            <person name="Pearson M."/>
            <person name="Poon T.W."/>
            <person name="Priest M."/>
            <person name="Roberts A."/>
            <person name="Saif S."/>
            <person name="Shea T."/>
            <person name="Sisk P."/>
            <person name="Sykes S."/>
            <person name="Wortman J."/>
            <person name="Nusbaum C."/>
            <person name="Birren B."/>
        </authorList>
    </citation>
    <scope>NUCLEOTIDE SEQUENCE [LARGE SCALE GENOMIC DNA]</scope>
    <source>
        <strain evidence="1 2">CC31F</strain>
    </source>
</reference>
<accession>S3YFI2</accession>
<dbReference type="HOGENOM" id="CLU_3004672_0_0_10"/>
<gene>
    <name evidence="1" type="ORF">HMPREF1181_01034</name>
</gene>
<dbReference type="EMBL" id="ATFP01000017">
    <property type="protein sequence ID" value="EPH21056.1"/>
    <property type="molecule type" value="Genomic_DNA"/>
</dbReference>